<gene>
    <name evidence="2" type="ORF">OEV98_14335</name>
</gene>
<evidence type="ECO:0000259" key="1">
    <source>
        <dbReference type="Pfam" id="PF10137"/>
    </source>
</evidence>
<protein>
    <submittedName>
        <fullName evidence="2">Nucleotide-binding protein</fullName>
    </submittedName>
</protein>
<dbReference type="GO" id="GO:0050135">
    <property type="term" value="F:NADP+ nucleosidase activity"/>
    <property type="evidence" value="ECO:0007669"/>
    <property type="project" value="InterPro"/>
</dbReference>
<evidence type="ECO:0000313" key="3">
    <source>
        <dbReference type="Proteomes" id="UP001209318"/>
    </source>
</evidence>
<dbReference type="Pfam" id="PF10137">
    <property type="entry name" value="CAP12-PCTIR_TIR"/>
    <property type="match status" value="1"/>
</dbReference>
<dbReference type="Proteomes" id="UP001209318">
    <property type="component" value="Unassembled WGS sequence"/>
</dbReference>
<sequence>MTQVKPRVFIGSSREAIKYVDAVHELLSFHAEVTPWSAGVFHVMDYPMENIEQHLNRSDFAVFIFSPDDLVLMRNKLYFATRDNTLFEMGLFWGRLGRGRVFCIIPSSVPKEFDGNPVDGYHIPTDLSGLTVLIYEQRTDGNLHAAVNVACSHIKHVIQKKHVFQDPAKELEKVQTKMDEDYALIRFLRKLTKELLADPTKQYEYLFEGLWNAFSTPDSYSIEGIGIYKAEQTDGLRQIAGNDGRNKFFPFNINDGRNEDEKIIVVDCFLKNEEQVLLRNQYIDNKYVFCYPIEKHLVITISITGRKKLLDADIDHIFLANHDLMKAIHYLFGGINHE</sequence>
<feature type="domain" description="CD-NTase-associated protein 12/Pycsar effector protein TIR" evidence="1">
    <location>
        <begin position="7"/>
        <end position="135"/>
    </location>
</feature>
<accession>A0AAE3IW61</accession>
<keyword evidence="3" id="KW-1185">Reference proteome</keyword>
<dbReference type="RefSeq" id="WP_263074042.1">
    <property type="nucleotide sequence ID" value="NZ_JAOUSF010000005.1"/>
</dbReference>
<evidence type="ECO:0000313" key="2">
    <source>
        <dbReference type="EMBL" id="MCU9614718.1"/>
    </source>
</evidence>
<dbReference type="InterPro" id="IPR019302">
    <property type="entry name" value="CAP12/PCTIR_TIR_dom"/>
</dbReference>
<proteinExistence type="predicted"/>
<comment type="caution">
    <text evidence="2">The sequence shown here is derived from an EMBL/GenBank/DDBJ whole genome shotgun (WGS) entry which is preliminary data.</text>
</comment>
<name>A0AAE3IW61_9BACI</name>
<dbReference type="AlphaFoldDB" id="A0AAE3IW61"/>
<dbReference type="EMBL" id="JAOUSF010000005">
    <property type="protein sequence ID" value="MCU9614718.1"/>
    <property type="molecule type" value="Genomic_DNA"/>
</dbReference>
<organism evidence="2 3">
    <name type="scientific">Perspicuibacillus lycopersici</name>
    <dbReference type="NCBI Taxonomy" id="1325689"/>
    <lineage>
        <taxon>Bacteria</taxon>
        <taxon>Bacillati</taxon>
        <taxon>Bacillota</taxon>
        <taxon>Bacilli</taxon>
        <taxon>Bacillales</taxon>
        <taxon>Bacillaceae</taxon>
        <taxon>Perspicuibacillus</taxon>
    </lineage>
</organism>
<reference evidence="2" key="1">
    <citation type="submission" date="2022-10" db="EMBL/GenBank/DDBJ databases">
        <title>Description of Fervidibacillus gen. nov. in the family Fervidibacillaceae fam. nov. with two species, Fervidibacillus albus sp. nov., and Fervidibacillus halotolerans sp. nov., isolated from tidal flat sediments.</title>
        <authorList>
            <person name="Kwon K.K."/>
            <person name="Yang S.-H."/>
        </authorList>
    </citation>
    <scope>NUCLEOTIDE SEQUENCE</scope>
    <source>
        <strain evidence="2">JCM 19140</strain>
    </source>
</reference>